<name>A0A8H7SLG4_9FUNG</name>
<comment type="caution">
    <text evidence="1">The sequence shown here is derived from an EMBL/GenBank/DDBJ whole genome shotgun (WGS) entry which is preliminary data.</text>
</comment>
<evidence type="ECO:0000313" key="2">
    <source>
        <dbReference type="Proteomes" id="UP000613177"/>
    </source>
</evidence>
<dbReference type="EMBL" id="JAEPRE010000197">
    <property type="protein sequence ID" value="KAG2230523.1"/>
    <property type="molecule type" value="Genomic_DNA"/>
</dbReference>
<sequence length="379" mass="44177">MEYFKCAHPSKWDFESYKEHLAQGKTRQPNLRLLVTKYKHGLQLMKRRRGCSTDESYQPDAAISYNYGELLKKQKYVLELNELGNITKEKVIYETDCESSLDERLLLSSIMYHSTCPAHLLLHPYTFSDNIYAEIRKWRRSRVSRAQYFPTAFTPSDPPTEEDILQRNLGSFLVYLTETMDRASLLPNHKQSEIDYIVQNVSILMKLIFDSTLTLNIAWEKPSVTNKDTNGKLLTHDFLIHTSHQEIGCGEIKVNEASKKLQEEDRARLGERLKRQLHSRIRQAKSTREFFVFGVFISGPKMELYRSSFSKENGYDFVLLSNITLPTTDTTYTSLEESLEVLFSFKDSIINTTQNTSEYEQPYIYHEYSTLLKPTVSFI</sequence>
<protein>
    <submittedName>
        <fullName evidence="1">Uncharacterized protein</fullName>
    </submittedName>
</protein>
<dbReference type="AlphaFoldDB" id="A0A8H7SLG4"/>
<organism evidence="1 2">
    <name type="scientific">Thamnidium elegans</name>
    <dbReference type="NCBI Taxonomy" id="101142"/>
    <lineage>
        <taxon>Eukaryota</taxon>
        <taxon>Fungi</taxon>
        <taxon>Fungi incertae sedis</taxon>
        <taxon>Mucoromycota</taxon>
        <taxon>Mucoromycotina</taxon>
        <taxon>Mucoromycetes</taxon>
        <taxon>Mucorales</taxon>
        <taxon>Mucorineae</taxon>
        <taxon>Mucoraceae</taxon>
        <taxon>Thamnidium</taxon>
    </lineage>
</organism>
<keyword evidence="2" id="KW-1185">Reference proteome</keyword>
<gene>
    <name evidence="1" type="ORF">INT48_008328</name>
</gene>
<evidence type="ECO:0000313" key="1">
    <source>
        <dbReference type="EMBL" id="KAG2230523.1"/>
    </source>
</evidence>
<accession>A0A8H7SLG4</accession>
<dbReference type="Proteomes" id="UP000613177">
    <property type="component" value="Unassembled WGS sequence"/>
</dbReference>
<reference evidence="1" key="1">
    <citation type="submission" date="2021-01" db="EMBL/GenBank/DDBJ databases">
        <title>Metabolic potential, ecology and presence of endohyphal bacteria is reflected in genomic diversity of Mucoromycotina.</title>
        <authorList>
            <person name="Muszewska A."/>
            <person name="Okrasinska A."/>
            <person name="Steczkiewicz K."/>
            <person name="Drgas O."/>
            <person name="Orlowska M."/>
            <person name="Perlinska-Lenart U."/>
            <person name="Aleksandrzak-Piekarczyk T."/>
            <person name="Szatraj K."/>
            <person name="Zielenkiewicz U."/>
            <person name="Pilsyk S."/>
            <person name="Malc E."/>
            <person name="Mieczkowski P."/>
            <person name="Kruszewska J.S."/>
            <person name="Biernat P."/>
            <person name="Pawlowska J."/>
        </authorList>
    </citation>
    <scope>NUCLEOTIDE SEQUENCE</scope>
    <source>
        <strain evidence="1">WA0000018081</strain>
    </source>
</reference>
<proteinExistence type="predicted"/>